<sequence>MSAANRSGADNQPGVLVTGASGFVGRYLLRRLQSEPVTVSTLQRPRHDLLQPASLAELCQGVDTVYHLAAYAHVNQAQIKTLYATNVDGTINLLSAAVAAGVRRLVYVSSILADPAFDQPRTAYGEAKQRAESLLQAAHQAGDIEVVIVRPVNVYGVGMKGNLMTLLRLLRKGVMPPLPRFTQPFSLIGVEDLCQALVLAAQCSVGDNAPIYALTDGEHYDIKSLEQAMRTALGRSQPAWATPKAVFYLGALTLEIAGRLLPINNSPGLRSYHALARNYAVDDTASQRDLGYNPRSTFYCTLPAIISAMEAGSAGADTSDTDNTQ</sequence>
<name>A0A1E8CM13_9GAMM</name>
<evidence type="ECO:0000259" key="1">
    <source>
        <dbReference type="Pfam" id="PF01370"/>
    </source>
</evidence>
<dbReference type="InterPro" id="IPR001509">
    <property type="entry name" value="Epimerase_deHydtase"/>
</dbReference>
<organism evidence="2 3">
    <name type="scientific">Pseudohongiella acticola</name>
    <dbReference type="NCBI Taxonomy" id="1524254"/>
    <lineage>
        <taxon>Bacteria</taxon>
        <taxon>Pseudomonadati</taxon>
        <taxon>Pseudomonadota</taxon>
        <taxon>Gammaproteobacteria</taxon>
        <taxon>Pseudomonadales</taxon>
        <taxon>Pseudohongiellaceae</taxon>
        <taxon>Pseudohongiella</taxon>
    </lineage>
</organism>
<feature type="domain" description="NAD-dependent epimerase/dehydratase" evidence="1">
    <location>
        <begin position="15"/>
        <end position="203"/>
    </location>
</feature>
<dbReference type="Proteomes" id="UP000175669">
    <property type="component" value="Unassembled WGS sequence"/>
</dbReference>
<dbReference type="STRING" id="1524254.PHACT_09435"/>
<dbReference type="InterPro" id="IPR050177">
    <property type="entry name" value="Lipid_A_modif_metabolic_enz"/>
</dbReference>
<dbReference type="InterPro" id="IPR036291">
    <property type="entry name" value="NAD(P)-bd_dom_sf"/>
</dbReference>
<dbReference type="SUPFAM" id="SSF51735">
    <property type="entry name" value="NAD(P)-binding Rossmann-fold domains"/>
    <property type="match status" value="1"/>
</dbReference>
<dbReference type="RefSeq" id="WP_070117305.1">
    <property type="nucleotide sequence ID" value="NZ_MASR01000001.1"/>
</dbReference>
<dbReference type="PANTHER" id="PTHR43245">
    <property type="entry name" value="BIFUNCTIONAL POLYMYXIN RESISTANCE PROTEIN ARNA"/>
    <property type="match status" value="1"/>
</dbReference>
<protein>
    <recommendedName>
        <fullName evidence="1">NAD-dependent epimerase/dehydratase domain-containing protein</fullName>
    </recommendedName>
</protein>
<keyword evidence="3" id="KW-1185">Reference proteome</keyword>
<evidence type="ECO:0000313" key="3">
    <source>
        <dbReference type="Proteomes" id="UP000175669"/>
    </source>
</evidence>
<comment type="caution">
    <text evidence="2">The sequence shown here is derived from an EMBL/GenBank/DDBJ whole genome shotgun (WGS) entry which is preliminary data.</text>
</comment>
<gene>
    <name evidence="2" type="ORF">PHACT_09435</name>
</gene>
<dbReference type="Gene3D" id="3.40.50.720">
    <property type="entry name" value="NAD(P)-binding Rossmann-like Domain"/>
    <property type="match status" value="1"/>
</dbReference>
<accession>A0A1E8CM13</accession>
<dbReference type="EMBL" id="MASR01000001">
    <property type="protein sequence ID" value="OFE13335.1"/>
    <property type="molecule type" value="Genomic_DNA"/>
</dbReference>
<reference evidence="3" key="1">
    <citation type="submission" date="2016-07" db="EMBL/GenBank/DDBJ databases">
        <authorList>
            <person name="Florea S."/>
            <person name="Webb J.S."/>
            <person name="Jaromczyk J."/>
            <person name="Schardl C.L."/>
        </authorList>
    </citation>
    <scope>NUCLEOTIDE SEQUENCE [LARGE SCALE GENOMIC DNA]</scope>
    <source>
        <strain evidence="3">KCTC 42131</strain>
    </source>
</reference>
<dbReference type="Pfam" id="PF01370">
    <property type="entry name" value="Epimerase"/>
    <property type="match status" value="1"/>
</dbReference>
<dbReference type="OrthoDB" id="9801056at2"/>
<dbReference type="AlphaFoldDB" id="A0A1E8CM13"/>
<evidence type="ECO:0000313" key="2">
    <source>
        <dbReference type="EMBL" id="OFE13335.1"/>
    </source>
</evidence>
<proteinExistence type="predicted"/>